<dbReference type="Pfam" id="PF08240">
    <property type="entry name" value="ADH_N"/>
    <property type="match status" value="1"/>
</dbReference>
<organism evidence="8 9">
    <name type="scientific">Candidatus Zambryskibacteria bacterium RIFCSPHIGHO2_01_FULL_49_18</name>
    <dbReference type="NCBI Taxonomy" id="1802740"/>
    <lineage>
        <taxon>Bacteria</taxon>
        <taxon>Candidatus Zambryskiibacteriota</taxon>
    </lineage>
</organism>
<dbReference type="SUPFAM" id="SSF53448">
    <property type="entry name" value="Nucleotide-diphospho-sugar transferases"/>
    <property type="match status" value="2"/>
</dbReference>
<dbReference type="Pfam" id="PF00535">
    <property type="entry name" value="Glycos_transf_2"/>
    <property type="match status" value="1"/>
</dbReference>
<sequence>MLVFGGFMAQKDGKKELNIIGIIPARMGSSRFPGKPLAKILGMPMIGHVYKNSKSSLLKKLYIATCDKEIADYAASIGAPIVMTKDTHERASDRVAEAVEKIEKETGEPVDIAVMIQGDEPMIKPEMIDGAITAMLEDQSIGVVNLMALIRSADEQNDPNCPKVAVDRENFALLFSRKPISSFKQVCVMPFRRDYLLKFSSLEPTTYERDESIDMNRFLEHGHKVKMVHSSVETYSVDTPEDLKKVERLMAKEFSVPETSIIIRTYNEEKNIDNLFKALKDQSYRDFEVIVVDSGSTDRTPEVARSYGAKIIEIPSRDFTFGYSLNLGCREARGRYLVFASSHILPVNNDWLKNLVYPLENGKVAMVYGRQLGVPESKFSEQMDFQRLFGASAVNSTVPIDYANNANSAVRKDLWEKRKFNEYLFGLEDIDWARAMTKEGYLIRYEPRASIYHIHTEAWHQVFNRYRREAIAAVRIGLKEPPQSGVSYLWLFERLISDIVASFPNWSLKRVEEILRFRYYQWKGSRTGWHQGDDINFESDKAEVFYPLDNKSVIIKGKDKAEFKEQPLPELNPGDVLLSVDYVGICRTDLEVLEGTLGYYRDGIANYPIVPGHEFSGTVARIGSNTHLQERFKVGDKVVGECILSRDSANRQEVGVINYNGAYSKYMIIPGDALHHIPAGLDPKVAAMAEPLAVVLRAIRRIKERLKPEASIAVIGAGPIGNLAAQTLSLEGYQVSVFDKNQNRLDLIKDKVKEVGVSLDHLPKFDALIEGTGSKEVLERVIRDSKNDATIMLLGFPYGNIDYNFEDLVGREKVIAGSVGGDSQDFPKALSLLPKLDMRAFGESVFPLEDFEKAWEMHRTGEYLKILLKP</sequence>
<comment type="caution">
    <text evidence="8">The sequence shown here is derived from an EMBL/GenBank/DDBJ whole genome shotgun (WGS) entry which is preliminary data.</text>
</comment>
<feature type="domain" description="Alcohol dehydrogenase-like N-terminal" evidence="6">
    <location>
        <begin position="573"/>
        <end position="678"/>
    </location>
</feature>
<keyword evidence="2" id="KW-0479">Metal-binding</keyword>
<comment type="cofactor">
    <cofactor evidence="1">
        <name>Zn(2+)</name>
        <dbReference type="ChEBI" id="CHEBI:29105"/>
    </cofactor>
</comment>
<dbReference type="Proteomes" id="UP000178612">
    <property type="component" value="Unassembled WGS sequence"/>
</dbReference>
<dbReference type="AlphaFoldDB" id="A0A1G2T1Z9"/>
<reference evidence="8 9" key="1">
    <citation type="journal article" date="2016" name="Nat. Commun.">
        <title>Thousands of microbial genomes shed light on interconnected biogeochemical processes in an aquifer system.</title>
        <authorList>
            <person name="Anantharaman K."/>
            <person name="Brown C.T."/>
            <person name="Hug L.A."/>
            <person name="Sharon I."/>
            <person name="Castelle C.J."/>
            <person name="Probst A.J."/>
            <person name="Thomas B.C."/>
            <person name="Singh A."/>
            <person name="Wilkins M.J."/>
            <person name="Karaoz U."/>
            <person name="Brodie E.L."/>
            <person name="Williams K.H."/>
            <person name="Hubbard S.S."/>
            <person name="Banfield J.F."/>
        </authorList>
    </citation>
    <scope>NUCLEOTIDE SEQUENCE [LARGE SCALE GENOMIC DNA]</scope>
</reference>
<evidence type="ECO:0000256" key="3">
    <source>
        <dbReference type="ARBA" id="ARBA00022833"/>
    </source>
</evidence>
<dbReference type="InterPro" id="IPR036291">
    <property type="entry name" value="NAD(P)-bd_dom_sf"/>
</dbReference>
<feature type="domain" description="Glucose dehydrogenase C-terminal" evidence="7">
    <location>
        <begin position="685"/>
        <end position="858"/>
    </location>
</feature>
<dbReference type="SUPFAM" id="SSF51735">
    <property type="entry name" value="NAD(P)-binding Rossmann-fold domains"/>
    <property type="match status" value="1"/>
</dbReference>
<dbReference type="PANTHER" id="PTHR43401:SF2">
    <property type="entry name" value="L-THREONINE 3-DEHYDROGENASE"/>
    <property type="match status" value="1"/>
</dbReference>
<dbReference type="GO" id="GO:0008690">
    <property type="term" value="F:3-deoxy-manno-octulosonate cytidylyltransferase activity"/>
    <property type="evidence" value="ECO:0007669"/>
    <property type="project" value="InterPro"/>
</dbReference>
<dbReference type="NCBIfam" id="NF009905">
    <property type="entry name" value="PRK13368.1"/>
    <property type="match status" value="1"/>
</dbReference>
<dbReference type="Gene3D" id="3.40.50.720">
    <property type="entry name" value="NAD(P)-binding Rossmann-like Domain"/>
    <property type="match status" value="1"/>
</dbReference>
<evidence type="ECO:0000259" key="5">
    <source>
        <dbReference type="Pfam" id="PF00535"/>
    </source>
</evidence>
<evidence type="ECO:0000256" key="1">
    <source>
        <dbReference type="ARBA" id="ARBA00001947"/>
    </source>
</evidence>
<evidence type="ECO:0000313" key="8">
    <source>
        <dbReference type="EMBL" id="OHA91152.1"/>
    </source>
</evidence>
<dbReference type="EMBL" id="MHVJ01000013">
    <property type="protein sequence ID" value="OHA91152.1"/>
    <property type="molecule type" value="Genomic_DNA"/>
</dbReference>
<evidence type="ECO:0008006" key="10">
    <source>
        <dbReference type="Google" id="ProtNLM"/>
    </source>
</evidence>
<name>A0A1G2T1Z9_9BACT</name>
<dbReference type="CDD" id="cd02517">
    <property type="entry name" value="CMP-KDO-Synthetase"/>
    <property type="match status" value="1"/>
</dbReference>
<evidence type="ECO:0000259" key="6">
    <source>
        <dbReference type="Pfam" id="PF08240"/>
    </source>
</evidence>
<dbReference type="InterPro" id="IPR011032">
    <property type="entry name" value="GroES-like_sf"/>
</dbReference>
<proteinExistence type="predicted"/>
<dbReference type="InterPro" id="IPR001173">
    <property type="entry name" value="Glyco_trans_2-like"/>
</dbReference>
<dbReference type="InterPro" id="IPR031640">
    <property type="entry name" value="Glu_dehyd_C"/>
</dbReference>
<dbReference type="SUPFAM" id="SSF50129">
    <property type="entry name" value="GroES-like"/>
    <property type="match status" value="1"/>
</dbReference>
<dbReference type="InterPro" id="IPR013154">
    <property type="entry name" value="ADH-like_N"/>
</dbReference>
<dbReference type="GO" id="GO:0046872">
    <property type="term" value="F:metal ion binding"/>
    <property type="evidence" value="ECO:0007669"/>
    <property type="project" value="UniProtKB-KW"/>
</dbReference>
<accession>A0A1G2T1Z9</accession>
<dbReference type="Gene3D" id="3.90.550.10">
    <property type="entry name" value="Spore Coat Polysaccharide Biosynthesis Protein SpsA, Chain A"/>
    <property type="match status" value="2"/>
</dbReference>
<evidence type="ECO:0000313" key="9">
    <source>
        <dbReference type="Proteomes" id="UP000178612"/>
    </source>
</evidence>
<evidence type="ECO:0000256" key="4">
    <source>
        <dbReference type="ARBA" id="ARBA00023002"/>
    </source>
</evidence>
<dbReference type="Pfam" id="PF16912">
    <property type="entry name" value="Glu_dehyd_C"/>
    <property type="match status" value="1"/>
</dbReference>
<dbReference type="GO" id="GO:0016491">
    <property type="term" value="F:oxidoreductase activity"/>
    <property type="evidence" value="ECO:0007669"/>
    <property type="project" value="UniProtKB-KW"/>
</dbReference>
<dbReference type="InterPro" id="IPR029044">
    <property type="entry name" value="Nucleotide-diphossugar_trans"/>
</dbReference>
<keyword evidence="3" id="KW-0862">Zinc</keyword>
<protein>
    <recommendedName>
        <fullName evidence="10">3-deoxy-manno-octulosonate cytidylyltransferase</fullName>
    </recommendedName>
</protein>
<evidence type="ECO:0000256" key="2">
    <source>
        <dbReference type="ARBA" id="ARBA00022723"/>
    </source>
</evidence>
<dbReference type="NCBIfam" id="NF003952">
    <property type="entry name" value="PRK05450.1-5"/>
    <property type="match status" value="1"/>
</dbReference>
<feature type="domain" description="Glycosyltransferase 2-like" evidence="5">
    <location>
        <begin position="260"/>
        <end position="380"/>
    </location>
</feature>
<dbReference type="Gene3D" id="3.90.180.10">
    <property type="entry name" value="Medium-chain alcohol dehydrogenases, catalytic domain"/>
    <property type="match status" value="1"/>
</dbReference>
<dbReference type="InterPro" id="IPR050129">
    <property type="entry name" value="Zn_alcohol_dh"/>
</dbReference>
<evidence type="ECO:0000259" key="7">
    <source>
        <dbReference type="Pfam" id="PF16912"/>
    </source>
</evidence>
<keyword evidence="4" id="KW-0560">Oxidoreductase</keyword>
<dbReference type="Pfam" id="PF02348">
    <property type="entry name" value="CTP_transf_3"/>
    <property type="match status" value="1"/>
</dbReference>
<dbReference type="InterPro" id="IPR003329">
    <property type="entry name" value="Cytidylyl_trans"/>
</dbReference>
<dbReference type="CDD" id="cd00761">
    <property type="entry name" value="Glyco_tranf_GTA_type"/>
    <property type="match status" value="1"/>
</dbReference>
<dbReference type="PANTHER" id="PTHR43401">
    <property type="entry name" value="L-THREONINE 3-DEHYDROGENASE"/>
    <property type="match status" value="1"/>
</dbReference>
<dbReference type="InterPro" id="IPR004528">
    <property type="entry name" value="KdsB"/>
</dbReference>
<gene>
    <name evidence="8" type="ORF">A2758_01590</name>
</gene>